<sequence length="586" mass="67831">LISTGIESVKIKNQLEIITHKHHHSIYKLSYILKNGHNLEVSQMGVKNLEIEPHDNWVAKGFFDGDNYNYTGWSVLEIETNEQASDYEQAFSAGFLEGKLTKKLISLHLMNTVGDFCSDTSTRICSKLIDFLTNNFQWINEQIEQNPNDPYWHHVNLVFAQFYGLYHGYYNLTVDLKNSPNVFKSMITDIKPYLNLLALQLNGDISELFASFSQVSDPFMAGSCSALVKLLDKELLVSHVTWGPYELLPNNQEIFVSHVTWTEYESMLRIAKNYKFNYHLNNLDSSVIPGSEIAFTSYPGILASIDDFYVLKTNMVVMETTIGNSNVDLWKYVTTDSILYWVRVMLANRLSFTGVDWAKWFSLHNSGTYNNEWMIVDYKLFYPGEPLRQNLFIVLEQIPGQVKWEDKTETLASQSYWSSYNLASYPDIYNISGTFDAYVKYGDFFSYQHSPRANIFRRDHSKVTDMESMIRLMRYNNYTKEPFSECECNPPYTGENTISARSDLNPASGMYPFDALGHRDHGATDMKVTSFKMAREMEFIGISGPTHDDEDVPPFEWNKADFGNTTNHFGHPEKWEFKPYHFVWKF</sequence>
<dbReference type="AlphaFoldDB" id="A0A3M7RQM5"/>
<evidence type="ECO:0000256" key="2">
    <source>
        <dbReference type="ARBA" id="ARBA00022729"/>
    </source>
</evidence>
<comment type="function">
    <text evidence="7">Putative phospholipase.</text>
</comment>
<organism evidence="8 9">
    <name type="scientific">Brachionus plicatilis</name>
    <name type="common">Marine rotifer</name>
    <name type="synonym">Brachionus muelleri</name>
    <dbReference type="NCBI Taxonomy" id="10195"/>
    <lineage>
        <taxon>Eukaryota</taxon>
        <taxon>Metazoa</taxon>
        <taxon>Spiralia</taxon>
        <taxon>Gnathifera</taxon>
        <taxon>Rotifera</taxon>
        <taxon>Eurotatoria</taxon>
        <taxon>Monogononta</taxon>
        <taxon>Pseudotrocha</taxon>
        <taxon>Ploima</taxon>
        <taxon>Brachionidae</taxon>
        <taxon>Brachionus</taxon>
    </lineage>
</organism>
<evidence type="ECO:0000313" key="8">
    <source>
        <dbReference type="EMBL" id="RNA25779.1"/>
    </source>
</evidence>
<name>A0A3M7RQM5_BRAPC</name>
<keyword evidence="9" id="KW-1185">Reference proteome</keyword>
<feature type="non-terminal residue" evidence="8">
    <location>
        <position position="1"/>
    </location>
</feature>
<dbReference type="PANTHER" id="PTHR12370:SF3">
    <property type="entry name" value="PHOSPHOLIPASE B-LIKE 2-RELATED"/>
    <property type="match status" value="1"/>
</dbReference>
<dbReference type="GO" id="GO:0004620">
    <property type="term" value="F:phospholipase activity"/>
    <property type="evidence" value="ECO:0007669"/>
    <property type="project" value="InterPro"/>
</dbReference>
<evidence type="ECO:0000256" key="4">
    <source>
        <dbReference type="ARBA" id="ARBA00022963"/>
    </source>
</evidence>
<dbReference type="InterPro" id="IPR007000">
    <property type="entry name" value="PLipase_B-like"/>
</dbReference>
<dbReference type="Proteomes" id="UP000276133">
    <property type="component" value="Unassembled WGS sequence"/>
</dbReference>
<comment type="caution">
    <text evidence="8">The sequence shown here is derived from an EMBL/GenBank/DDBJ whole genome shotgun (WGS) entry which is preliminary data.</text>
</comment>
<keyword evidence="6" id="KW-0325">Glycoprotein</keyword>
<evidence type="ECO:0000256" key="7">
    <source>
        <dbReference type="RuleBase" id="RU364138"/>
    </source>
</evidence>
<reference evidence="8 9" key="1">
    <citation type="journal article" date="2018" name="Sci. Rep.">
        <title>Genomic signatures of local adaptation to the degree of environmental predictability in rotifers.</title>
        <authorList>
            <person name="Franch-Gras L."/>
            <person name="Hahn C."/>
            <person name="Garcia-Roger E.M."/>
            <person name="Carmona M.J."/>
            <person name="Serra M."/>
            <person name="Gomez A."/>
        </authorList>
    </citation>
    <scope>NUCLEOTIDE SEQUENCE [LARGE SCALE GENOMIC DNA]</scope>
    <source>
        <strain evidence="8">HYR1</strain>
    </source>
</reference>
<evidence type="ECO:0000256" key="3">
    <source>
        <dbReference type="ARBA" id="ARBA00022801"/>
    </source>
</evidence>
<comment type="similarity">
    <text evidence="1 7">Belongs to the phospholipase B-like family.</text>
</comment>
<dbReference type="Pfam" id="PF04916">
    <property type="entry name" value="Phospholip_B"/>
    <property type="match status" value="2"/>
</dbReference>
<dbReference type="OrthoDB" id="443524at2759"/>
<accession>A0A3M7RQM5</accession>
<dbReference type="Gene3D" id="3.60.60.30">
    <property type="match status" value="2"/>
</dbReference>
<dbReference type="EC" id="3.1.1.-" evidence="7"/>
<gene>
    <name evidence="8" type="ORF">BpHYR1_033436</name>
</gene>
<evidence type="ECO:0000256" key="6">
    <source>
        <dbReference type="ARBA" id="ARBA00023180"/>
    </source>
</evidence>
<dbReference type="GO" id="GO:0009395">
    <property type="term" value="P:phospholipid catabolic process"/>
    <property type="evidence" value="ECO:0007669"/>
    <property type="project" value="TreeGrafter"/>
</dbReference>
<evidence type="ECO:0000313" key="9">
    <source>
        <dbReference type="Proteomes" id="UP000276133"/>
    </source>
</evidence>
<keyword evidence="4 7" id="KW-0442">Lipid degradation</keyword>
<keyword evidence="3 7" id="KW-0378">Hydrolase</keyword>
<proteinExistence type="inferred from homology"/>
<dbReference type="GO" id="GO:0005576">
    <property type="term" value="C:extracellular region"/>
    <property type="evidence" value="ECO:0007669"/>
    <property type="project" value="TreeGrafter"/>
</dbReference>
<dbReference type="STRING" id="10195.A0A3M7RQM5"/>
<protein>
    <recommendedName>
        <fullName evidence="7">Phospholipase B-like</fullName>
        <ecNumber evidence="7">3.1.1.-</ecNumber>
    </recommendedName>
</protein>
<evidence type="ECO:0000256" key="5">
    <source>
        <dbReference type="ARBA" id="ARBA00023098"/>
    </source>
</evidence>
<keyword evidence="5 7" id="KW-0443">Lipid metabolism</keyword>
<dbReference type="PANTHER" id="PTHR12370">
    <property type="entry name" value="PHOSPHOLIPASE B-RELATED"/>
    <property type="match status" value="1"/>
</dbReference>
<evidence type="ECO:0000256" key="1">
    <source>
        <dbReference type="ARBA" id="ARBA00007835"/>
    </source>
</evidence>
<keyword evidence="2" id="KW-0732">Signal</keyword>
<dbReference type="EMBL" id="REGN01002856">
    <property type="protein sequence ID" value="RNA25779.1"/>
    <property type="molecule type" value="Genomic_DNA"/>
</dbReference>